<keyword evidence="1" id="KW-0732">Signal</keyword>
<name>A0A369UML5_9GAMM</name>
<feature type="chain" id="PRO_5016951146" evidence="1">
    <location>
        <begin position="27"/>
        <end position="159"/>
    </location>
</feature>
<feature type="signal peptide" evidence="1">
    <location>
        <begin position="1"/>
        <end position="26"/>
    </location>
</feature>
<reference evidence="3 4" key="1">
    <citation type="submission" date="2018-07" db="EMBL/GenBank/DDBJ databases">
        <title>Dyella tabacisoli L4-6T, whole genome shotgun sequence.</title>
        <authorList>
            <person name="Zhou X.-K."/>
            <person name="Li W.-J."/>
            <person name="Duan Y.-Q."/>
        </authorList>
    </citation>
    <scope>NUCLEOTIDE SEQUENCE [LARGE SCALE GENOMIC DNA]</scope>
    <source>
        <strain evidence="3 4">L4-6</strain>
    </source>
</reference>
<evidence type="ECO:0000313" key="4">
    <source>
        <dbReference type="Proteomes" id="UP000253782"/>
    </source>
</evidence>
<dbReference type="Pfam" id="PF12883">
    <property type="entry name" value="DUF3828"/>
    <property type="match status" value="1"/>
</dbReference>
<accession>A0A369UML5</accession>
<dbReference type="AlphaFoldDB" id="A0A369UML5"/>
<keyword evidence="4" id="KW-1185">Reference proteome</keyword>
<dbReference type="EMBL" id="QQAH01000014">
    <property type="protein sequence ID" value="RDD80830.1"/>
    <property type="molecule type" value="Genomic_DNA"/>
</dbReference>
<gene>
    <name evidence="3" type="ORF">DVJ77_15355</name>
</gene>
<feature type="domain" description="DUF3828" evidence="2">
    <location>
        <begin position="63"/>
        <end position="144"/>
    </location>
</feature>
<evidence type="ECO:0000313" key="3">
    <source>
        <dbReference type="EMBL" id="RDD80830.1"/>
    </source>
</evidence>
<comment type="caution">
    <text evidence="3">The sequence shown here is derived from an EMBL/GenBank/DDBJ whole genome shotgun (WGS) entry which is preliminary data.</text>
</comment>
<sequence length="159" mass="17618">MKQQRLEIFGAWLFVASMMFCHGATAQDVEKTDASAENFLRRVYATYKTGSEPPELSSIATPALRDLLHQEQVALDGEMGVLDADPLCNCQDFDIKVQSIHFDHVSDAHASAVVTFTNFGKASKPVELELAKVKGVWRIDDVAGLQGELKKELKSLKKH</sequence>
<dbReference type="Proteomes" id="UP000253782">
    <property type="component" value="Unassembled WGS sequence"/>
</dbReference>
<organism evidence="3 4">
    <name type="scientific">Dyella tabacisoli</name>
    <dbReference type="NCBI Taxonomy" id="2282381"/>
    <lineage>
        <taxon>Bacteria</taxon>
        <taxon>Pseudomonadati</taxon>
        <taxon>Pseudomonadota</taxon>
        <taxon>Gammaproteobacteria</taxon>
        <taxon>Lysobacterales</taxon>
        <taxon>Rhodanobacteraceae</taxon>
        <taxon>Dyella</taxon>
    </lineage>
</organism>
<protein>
    <submittedName>
        <fullName evidence="3">DUF3828 domain-containing protein</fullName>
    </submittedName>
</protein>
<evidence type="ECO:0000259" key="2">
    <source>
        <dbReference type="Pfam" id="PF12883"/>
    </source>
</evidence>
<dbReference type="Gene3D" id="3.10.450.50">
    <property type="match status" value="1"/>
</dbReference>
<evidence type="ECO:0000256" key="1">
    <source>
        <dbReference type="SAM" id="SignalP"/>
    </source>
</evidence>
<dbReference type="OrthoDB" id="7204586at2"/>
<dbReference type="InterPro" id="IPR024289">
    <property type="entry name" value="DUF3828"/>
</dbReference>
<proteinExistence type="predicted"/>
<dbReference type="RefSeq" id="WP_114846403.1">
    <property type="nucleotide sequence ID" value="NZ_JBHSPE010000002.1"/>
</dbReference>